<evidence type="ECO:0000313" key="1">
    <source>
        <dbReference type="EMBL" id="KAH7860497.1"/>
    </source>
</evidence>
<name>A0ACB7Z4N2_9ERIC</name>
<accession>A0ACB7Z4N2</accession>
<gene>
    <name evidence="1" type="ORF">Vadar_014061</name>
</gene>
<evidence type="ECO:0000313" key="2">
    <source>
        <dbReference type="Proteomes" id="UP000828048"/>
    </source>
</evidence>
<comment type="caution">
    <text evidence="1">The sequence shown here is derived from an EMBL/GenBank/DDBJ whole genome shotgun (WGS) entry which is preliminary data.</text>
</comment>
<dbReference type="EMBL" id="CM037154">
    <property type="protein sequence ID" value="KAH7860497.1"/>
    <property type="molecule type" value="Genomic_DNA"/>
</dbReference>
<keyword evidence="2" id="KW-1185">Reference proteome</keyword>
<sequence length="155" mass="16933">MACYESDFGATQCEKHSNHRQQQGVCPACLCERLSYLKSINSCTSSCSSSPSSSSPPQPYSSTSSSAYASPPHRRRASDFAGSIGFIIGESTCKGLSKSRSVAVVTKNLVEDTVGRKKKGGFWSKLFRSTSKSASRTKEVFGHSRNLKESLQYYY</sequence>
<dbReference type="Proteomes" id="UP000828048">
    <property type="component" value="Chromosome 4"/>
</dbReference>
<protein>
    <submittedName>
        <fullName evidence="1">Uncharacterized protein</fullName>
    </submittedName>
</protein>
<proteinExistence type="predicted"/>
<organism evidence="1 2">
    <name type="scientific">Vaccinium darrowii</name>
    <dbReference type="NCBI Taxonomy" id="229202"/>
    <lineage>
        <taxon>Eukaryota</taxon>
        <taxon>Viridiplantae</taxon>
        <taxon>Streptophyta</taxon>
        <taxon>Embryophyta</taxon>
        <taxon>Tracheophyta</taxon>
        <taxon>Spermatophyta</taxon>
        <taxon>Magnoliopsida</taxon>
        <taxon>eudicotyledons</taxon>
        <taxon>Gunneridae</taxon>
        <taxon>Pentapetalae</taxon>
        <taxon>asterids</taxon>
        <taxon>Ericales</taxon>
        <taxon>Ericaceae</taxon>
        <taxon>Vaccinioideae</taxon>
        <taxon>Vaccinieae</taxon>
        <taxon>Vaccinium</taxon>
    </lineage>
</organism>
<reference evidence="1 2" key="1">
    <citation type="journal article" date="2021" name="Hortic Res">
        <title>High-quality reference genome and annotation aids understanding of berry development for evergreen blueberry (Vaccinium darrowii).</title>
        <authorList>
            <person name="Yu J."/>
            <person name="Hulse-Kemp A.M."/>
            <person name="Babiker E."/>
            <person name="Staton M."/>
        </authorList>
    </citation>
    <scope>NUCLEOTIDE SEQUENCE [LARGE SCALE GENOMIC DNA]</scope>
    <source>
        <strain evidence="2">cv. NJ 8807/NJ 8810</strain>
        <tissue evidence="1">Young leaf</tissue>
    </source>
</reference>